<dbReference type="InterPro" id="IPR003776">
    <property type="entry name" value="YcaO-like_dom"/>
</dbReference>
<accession>A0A6B0SRL3</accession>
<protein>
    <submittedName>
        <fullName evidence="2">Bacteriocin biosynthesis protein SagD</fullName>
    </submittedName>
</protein>
<name>A0A6B0SRL3_9EURY</name>
<evidence type="ECO:0000259" key="1">
    <source>
        <dbReference type="PROSITE" id="PS51664"/>
    </source>
</evidence>
<dbReference type="PANTHER" id="PTHR37809">
    <property type="entry name" value="RIBOSOMAL PROTEIN S12 METHYLTHIOTRANSFERASE ACCESSORY FACTOR YCAO"/>
    <property type="match status" value="1"/>
</dbReference>
<feature type="domain" description="YcaO" evidence="1">
    <location>
        <begin position="1"/>
        <end position="137"/>
    </location>
</feature>
<dbReference type="EMBL" id="WUUU01000133">
    <property type="protein sequence ID" value="MXR21642.1"/>
    <property type="molecule type" value="Genomic_DNA"/>
</dbReference>
<sequence length="137" mass="14764">LCEALQNWMELRALGPDAASEEDGAIGEYADFPDDVHDFVDPGTTIPLDDVGPDDPPAGEAELDAVLDAVAAVDLDAFAARLTTRDLDAAGFEAVRVLVPQAQPLFVDTPYFGDRARTIPRELGFEPSLDQPFHPFP</sequence>
<dbReference type="PANTHER" id="PTHR37809:SF1">
    <property type="entry name" value="RIBOSOMAL PROTEIN S12 METHYLTHIOTRANSFERASE ACCESSORY FACTOR YCAO"/>
    <property type="match status" value="1"/>
</dbReference>
<evidence type="ECO:0000313" key="3">
    <source>
        <dbReference type="Proteomes" id="UP000471521"/>
    </source>
</evidence>
<reference evidence="2 3" key="1">
    <citation type="submission" date="2019-12" db="EMBL/GenBank/DDBJ databases">
        <title>Isolation and characterization of three novel carbon monoxide-oxidizing members of Halobacteria from salione crusts and soils.</title>
        <authorList>
            <person name="Myers M.R."/>
            <person name="King G.M."/>
        </authorList>
    </citation>
    <scope>NUCLEOTIDE SEQUENCE [LARGE SCALE GENOMIC DNA]</scope>
    <source>
        <strain evidence="2 3">PCN9</strain>
    </source>
</reference>
<dbReference type="AlphaFoldDB" id="A0A6B0SRL3"/>
<feature type="non-terminal residue" evidence="2">
    <location>
        <position position="1"/>
    </location>
</feature>
<keyword evidence="3" id="KW-1185">Reference proteome</keyword>
<gene>
    <name evidence="2" type="ORF">GRX66_13875</name>
</gene>
<proteinExistence type="predicted"/>
<evidence type="ECO:0000313" key="2">
    <source>
        <dbReference type="EMBL" id="MXR21642.1"/>
    </source>
</evidence>
<comment type="caution">
    <text evidence="2">The sequence shown here is derived from an EMBL/GenBank/DDBJ whole genome shotgun (WGS) entry which is preliminary data.</text>
</comment>
<organism evidence="2 3">
    <name type="scientific">Halobacterium bonnevillei</name>
    <dbReference type="NCBI Taxonomy" id="2692200"/>
    <lineage>
        <taxon>Archaea</taxon>
        <taxon>Methanobacteriati</taxon>
        <taxon>Methanobacteriota</taxon>
        <taxon>Stenosarchaea group</taxon>
        <taxon>Halobacteria</taxon>
        <taxon>Halobacteriales</taxon>
        <taxon>Halobacteriaceae</taxon>
        <taxon>Halobacterium</taxon>
    </lineage>
</organism>
<dbReference type="Proteomes" id="UP000471521">
    <property type="component" value="Unassembled WGS sequence"/>
</dbReference>
<dbReference type="PROSITE" id="PS51664">
    <property type="entry name" value="YCAO"/>
    <property type="match status" value="1"/>
</dbReference>
<dbReference type="OrthoDB" id="7433at2157"/>